<gene>
    <name evidence="1" type="ORF">B0I00_1869</name>
</gene>
<evidence type="ECO:0008006" key="3">
    <source>
        <dbReference type="Google" id="ProtNLM"/>
    </source>
</evidence>
<evidence type="ECO:0000313" key="2">
    <source>
        <dbReference type="Proteomes" id="UP000232587"/>
    </source>
</evidence>
<dbReference type="EMBL" id="PHUF01000003">
    <property type="protein sequence ID" value="PKB19630.1"/>
    <property type="molecule type" value="Genomic_DNA"/>
</dbReference>
<comment type="caution">
    <text evidence="1">The sequence shown here is derived from an EMBL/GenBank/DDBJ whole genome shotgun (WGS) entry which is preliminary data.</text>
</comment>
<name>A0A2N0HL12_9SPHN</name>
<keyword evidence="2" id="KW-1185">Reference proteome</keyword>
<evidence type="ECO:0000313" key="1">
    <source>
        <dbReference type="EMBL" id="PKB19630.1"/>
    </source>
</evidence>
<dbReference type="Proteomes" id="UP000232587">
    <property type="component" value="Unassembled WGS sequence"/>
</dbReference>
<accession>A0A2N0HL12</accession>
<organism evidence="1 2">
    <name type="scientific">Novosphingobium kunmingense</name>
    <dbReference type="NCBI Taxonomy" id="1211806"/>
    <lineage>
        <taxon>Bacteria</taxon>
        <taxon>Pseudomonadati</taxon>
        <taxon>Pseudomonadota</taxon>
        <taxon>Alphaproteobacteria</taxon>
        <taxon>Sphingomonadales</taxon>
        <taxon>Sphingomonadaceae</taxon>
        <taxon>Novosphingobium</taxon>
    </lineage>
</organism>
<dbReference type="AlphaFoldDB" id="A0A2N0HL12"/>
<dbReference type="PROSITE" id="PS51257">
    <property type="entry name" value="PROKAR_LIPOPROTEIN"/>
    <property type="match status" value="1"/>
</dbReference>
<proteinExistence type="predicted"/>
<reference evidence="1 2" key="1">
    <citation type="submission" date="2017-11" db="EMBL/GenBank/DDBJ databases">
        <title>Genomic Encyclopedia of Type Strains, Phase III (KMG-III): the genomes of soil and plant-associated and newly described type strains.</title>
        <authorList>
            <person name="Whitman W."/>
        </authorList>
    </citation>
    <scope>NUCLEOTIDE SEQUENCE [LARGE SCALE GENOMIC DNA]</scope>
    <source>
        <strain evidence="1 2">CGMCC 1.12274</strain>
    </source>
</reference>
<protein>
    <recommendedName>
        <fullName evidence="3">Lipoprotein</fullName>
    </recommendedName>
</protein>
<sequence>MRGKTLVVSLIALSLATGGCATKRYGRLQPLTAAEGQYYDCNAIEIEIAKIEAFRQQVADGARFNGASVMGFLGDWGIGNANEKNAAERTATERMTQLLALKAQKGCTARIQPAAGVASTPAPLPAPALAPAAEPIAAPTGNSRVKCVTCRD</sequence>